<name>A0A443YYE7_9GAMM</name>
<dbReference type="AlphaFoldDB" id="A0A443YYE7"/>
<sequence length="629" mass="71475">MSDLKMKHLALAVTLALSAAACSDAKNPDATAPVAESQTATTDQAVSQAEIQAESEKANKLFEDIFMENVMRSPMYQSYLGIKQDQDKWDDISEQRAEEDLALQKEQLARVMEIDEAKLNDQTKVSWLLMKQNLEQEIADFKWRHYNYPVNQMFGMHSSVASLLINQHRISEVADAEAYVARLNGLPELFAQLSENLKIRAEKGIIAPKFVYPYVISDSQNIISGAPFEDGEPSVFLDDFTKKVDNLDIDENQYNALMSAAEQALVESVKPAYENLISTVEDIAAQADTKDGAWKFPDGEAFYNNALQRTTTTDLTAEEIHEIGLSEVARIHDEMRVIMEKVGFEGTLQEFFVHMRNNQDFIYPDTAEGRQRYLDEATALIDTMRERLDELFITKPKADMIVKAVEPFREKSAGKAFYQQPSMDGTRPGVYYANLYDMASMPTYQMEALAYHEGIPGHHMQIAIQQELEGIPSFRKFGRFTAYSEGWGLYTEFLPKEIGFYEDPYSDFGRLAMELWRAVRLVVDTGIHAKKWTREEGIDFYVTNTPNAEADAKKMVERHIVMPSQATAYKIGMLKILELREKAKTQLGDAFDIREFHDAVLQNGPVPLNILEQFIDEYISETLAENQAM</sequence>
<feature type="chain" id="PRO_5019115231" evidence="2">
    <location>
        <begin position="26"/>
        <end position="629"/>
    </location>
</feature>
<evidence type="ECO:0000313" key="3">
    <source>
        <dbReference type="EMBL" id="RWU09117.1"/>
    </source>
</evidence>
<dbReference type="RefSeq" id="WP_128352735.1">
    <property type="nucleotide sequence ID" value="NZ_RSFE01000007.1"/>
</dbReference>
<feature type="region of interest" description="Disordered" evidence="1">
    <location>
        <begin position="26"/>
        <end position="46"/>
    </location>
</feature>
<dbReference type="EMBL" id="RSFE01000007">
    <property type="protein sequence ID" value="RWU09117.1"/>
    <property type="molecule type" value="Genomic_DNA"/>
</dbReference>
<feature type="signal peptide" evidence="2">
    <location>
        <begin position="1"/>
        <end position="25"/>
    </location>
</feature>
<evidence type="ECO:0000313" key="4">
    <source>
        <dbReference type="Proteomes" id="UP000288789"/>
    </source>
</evidence>
<dbReference type="OrthoDB" id="9769898at2"/>
<accession>A0A443YYE7</accession>
<comment type="caution">
    <text evidence="3">The sequence shown here is derived from an EMBL/GenBank/DDBJ whole genome shotgun (WGS) entry which is preliminary data.</text>
</comment>
<organism evidence="3 4">
    <name type="scientific">Pseudidiomarina gelatinasegens</name>
    <dbReference type="NCBI Taxonomy" id="2487740"/>
    <lineage>
        <taxon>Bacteria</taxon>
        <taxon>Pseudomonadati</taxon>
        <taxon>Pseudomonadota</taxon>
        <taxon>Gammaproteobacteria</taxon>
        <taxon>Alteromonadales</taxon>
        <taxon>Idiomarinaceae</taxon>
        <taxon>Pseudidiomarina</taxon>
    </lineage>
</organism>
<gene>
    <name evidence="3" type="ORF">EGC76_09360</name>
</gene>
<dbReference type="InterPro" id="IPR010281">
    <property type="entry name" value="DUF885"/>
</dbReference>
<dbReference type="PROSITE" id="PS51257">
    <property type="entry name" value="PROKAR_LIPOPROTEIN"/>
    <property type="match status" value="1"/>
</dbReference>
<feature type="compositionally biased region" description="Polar residues" evidence="1">
    <location>
        <begin position="36"/>
        <end position="46"/>
    </location>
</feature>
<reference evidence="3 4" key="1">
    <citation type="submission" date="2018-12" db="EMBL/GenBank/DDBJ databases">
        <authorList>
            <person name="Li A."/>
            <person name="Zhang M."/>
            <person name="Zhu H."/>
        </authorList>
    </citation>
    <scope>NUCLEOTIDE SEQUENCE [LARGE SCALE GENOMIC DNA]</scope>
    <source>
        <strain evidence="3 4">R04H25</strain>
    </source>
</reference>
<evidence type="ECO:0000256" key="2">
    <source>
        <dbReference type="SAM" id="SignalP"/>
    </source>
</evidence>
<evidence type="ECO:0000256" key="1">
    <source>
        <dbReference type="SAM" id="MobiDB-lite"/>
    </source>
</evidence>
<dbReference type="Proteomes" id="UP000288789">
    <property type="component" value="Unassembled WGS sequence"/>
</dbReference>
<dbReference type="PANTHER" id="PTHR33361:SF16">
    <property type="entry name" value="DUF885 DOMAIN-CONTAINING PROTEIN"/>
    <property type="match status" value="1"/>
</dbReference>
<proteinExistence type="predicted"/>
<protein>
    <submittedName>
        <fullName evidence="3">DUF885 domain-containing protein</fullName>
    </submittedName>
</protein>
<keyword evidence="2" id="KW-0732">Signal</keyword>
<keyword evidence="4" id="KW-1185">Reference proteome</keyword>
<dbReference type="PANTHER" id="PTHR33361">
    <property type="entry name" value="GLR0591 PROTEIN"/>
    <property type="match status" value="1"/>
</dbReference>
<dbReference type="Pfam" id="PF05960">
    <property type="entry name" value="DUF885"/>
    <property type="match status" value="1"/>
</dbReference>